<accession>A0ACB8RK95</accession>
<protein>
    <submittedName>
        <fullName evidence="1">MFS amino acid permease</fullName>
    </submittedName>
</protein>
<dbReference type="EMBL" id="MU275979">
    <property type="protein sequence ID" value="KAI0044548.1"/>
    <property type="molecule type" value="Genomic_DNA"/>
</dbReference>
<reference evidence="1" key="2">
    <citation type="journal article" date="2022" name="New Phytol.">
        <title>Evolutionary transition to the ectomycorrhizal habit in the genomes of a hyperdiverse lineage of mushroom-forming fungi.</title>
        <authorList>
            <person name="Looney B."/>
            <person name="Miyauchi S."/>
            <person name="Morin E."/>
            <person name="Drula E."/>
            <person name="Courty P.E."/>
            <person name="Kohler A."/>
            <person name="Kuo A."/>
            <person name="LaButti K."/>
            <person name="Pangilinan J."/>
            <person name="Lipzen A."/>
            <person name="Riley R."/>
            <person name="Andreopoulos W."/>
            <person name="He G."/>
            <person name="Johnson J."/>
            <person name="Nolan M."/>
            <person name="Tritt A."/>
            <person name="Barry K.W."/>
            <person name="Grigoriev I.V."/>
            <person name="Nagy L.G."/>
            <person name="Hibbett D."/>
            <person name="Henrissat B."/>
            <person name="Matheny P.B."/>
            <person name="Labbe J."/>
            <person name="Martin F.M."/>
        </authorList>
    </citation>
    <scope>NUCLEOTIDE SEQUENCE</scope>
    <source>
        <strain evidence="1">FP105234-sp</strain>
    </source>
</reference>
<gene>
    <name evidence="1" type="ORF">FA95DRAFT_1562135</name>
</gene>
<keyword evidence="2" id="KW-1185">Reference proteome</keyword>
<name>A0ACB8RK95_9AGAM</name>
<dbReference type="Proteomes" id="UP000814033">
    <property type="component" value="Unassembled WGS sequence"/>
</dbReference>
<proteinExistence type="predicted"/>
<evidence type="ECO:0000313" key="2">
    <source>
        <dbReference type="Proteomes" id="UP000814033"/>
    </source>
</evidence>
<organism evidence="1 2">
    <name type="scientific">Auriscalpium vulgare</name>
    <dbReference type="NCBI Taxonomy" id="40419"/>
    <lineage>
        <taxon>Eukaryota</taxon>
        <taxon>Fungi</taxon>
        <taxon>Dikarya</taxon>
        <taxon>Basidiomycota</taxon>
        <taxon>Agaricomycotina</taxon>
        <taxon>Agaricomycetes</taxon>
        <taxon>Russulales</taxon>
        <taxon>Auriscalpiaceae</taxon>
        <taxon>Auriscalpium</taxon>
    </lineage>
</organism>
<reference evidence="1" key="1">
    <citation type="submission" date="2021-02" db="EMBL/GenBank/DDBJ databases">
        <authorList>
            <consortium name="DOE Joint Genome Institute"/>
            <person name="Ahrendt S."/>
            <person name="Looney B.P."/>
            <person name="Miyauchi S."/>
            <person name="Morin E."/>
            <person name="Drula E."/>
            <person name="Courty P.E."/>
            <person name="Chicoki N."/>
            <person name="Fauchery L."/>
            <person name="Kohler A."/>
            <person name="Kuo A."/>
            <person name="Labutti K."/>
            <person name="Pangilinan J."/>
            <person name="Lipzen A."/>
            <person name="Riley R."/>
            <person name="Andreopoulos W."/>
            <person name="He G."/>
            <person name="Johnson J."/>
            <person name="Barry K.W."/>
            <person name="Grigoriev I.V."/>
            <person name="Nagy L."/>
            <person name="Hibbett D."/>
            <person name="Henrissat B."/>
            <person name="Matheny P.B."/>
            <person name="Labbe J."/>
            <person name="Martin F."/>
        </authorList>
    </citation>
    <scope>NUCLEOTIDE SEQUENCE</scope>
    <source>
        <strain evidence="1">FP105234-sp</strain>
    </source>
</reference>
<evidence type="ECO:0000313" key="1">
    <source>
        <dbReference type="EMBL" id="KAI0044548.1"/>
    </source>
</evidence>
<sequence length="569" mass="60922">MSSTSRGPEEHLVVDELDIKEPVPSTAKPLNFADEEQTLPHNNIPLVFFALMLTTFLAALDQMIVATALPTIVSQLGGGKNYSWVGSAYLLASASLMPLYSKLADIIGRKLVLFPVIFVFLIGSALCGAAQSMTWLIIARAVQGIGAGAVKGALDIIPLEERGKFGGFIGFTWGVSSIAGPLIGGLFTDHVSWRWCFWINLPTGGIGVVLLLFFLHLNPHHGKSLREHVQEFDFIGLFLLIAGAVCVLMGFSQSENSWDSPATIALLAVGAILLVSAAVWEGKTTKSPIIPPRIFKTRTTAIILTTSFFHGFISITGAFYLPVYYQVLGASATRAGIKMLPFSLGSAVTAALTGLLVAPLGDFRPLIWASYFFTAIGFGLLILLDDKSSVAVQEIYPLIAGLGIGGLFELPYVALQAAMPLKDMATSTGSLGLIRTIGSTVGVSLGQAIWSSELRRRIAKLPNLSISTSNGGLADNIRQLKNIEPPELRQQVMHAYTKSISTIWIVDTPLIAICLFLVLFLKKYTLKRVIVRTERRAPLDSDAGGGGNVTPAVGVLDLEKDLQVSVAGA</sequence>
<comment type="caution">
    <text evidence="1">The sequence shown here is derived from an EMBL/GenBank/DDBJ whole genome shotgun (WGS) entry which is preliminary data.</text>
</comment>